<dbReference type="Gene3D" id="3.30.1330.30">
    <property type="match status" value="1"/>
</dbReference>
<proteinExistence type="inferred from homology"/>
<dbReference type="PRINTS" id="PR00883">
    <property type="entry name" value="NUCLEARHMG"/>
</dbReference>
<dbReference type="InterPro" id="IPR018492">
    <property type="entry name" value="Ribosomal_eL8/Nhp2"/>
</dbReference>
<dbReference type="GO" id="GO:0005730">
    <property type="term" value="C:nucleolus"/>
    <property type="evidence" value="ECO:0007669"/>
    <property type="project" value="UniProtKB-SubCell"/>
</dbReference>
<dbReference type="CDD" id="cd21104">
    <property type="entry name" value="SNU13"/>
    <property type="match status" value="1"/>
</dbReference>
<dbReference type="GO" id="GO:0005681">
    <property type="term" value="C:spliceosomal complex"/>
    <property type="evidence" value="ECO:0007669"/>
    <property type="project" value="UniProtKB-KW"/>
</dbReference>
<dbReference type="GO" id="GO:0042254">
    <property type="term" value="P:ribosome biogenesis"/>
    <property type="evidence" value="ECO:0007669"/>
    <property type="project" value="InterPro"/>
</dbReference>
<reference evidence="11 12" key="1">
    <citation type="submission" date="2016-02" db="EMBL/GenBank/DDBJ databases">
        <title>Genome analysis of coral dinoflagellate symbionts highlights evolutionary adaptations to a symbiotic lifestyle.</title>
        <authorList>
            <person name="Aranda M."/>
            <person name="Li Y."/>
            <person name="Liew Y.J."/>
            <person name="Baumgarten S."/>
            <person name="Simakov O."/>
            <person name="Wilson M."/>
            <person name="Piel J."/>
            <person name="Ashoor H."/>
            <person name="Bougouffa S."/>
            <person name="Bajic V.B."/>
            <person name="Ryu T."/>
            <person name="Ravasi T."/>
            <person name="Bayer T."/>
            <person name="Micklem G."/>
            <person name="Kim H."/>
            <person name="Bhak J."/>
            <person name="Lajeunesse T.C."/>
            <person name="Voolstra C.R."/>
        </authorList>
    </citation>
    <scope>NUCLEOTIDE SEQUENCE [LARGE SCALE GENOMIC DNA]</scope>
    <source>
        <strain evidence="11 12">CCMP2467</strain>
    </source>
</reference>
<dbReference type="Proteomes" id="UP000186817">
    <property type="component" value="Unassembled WGS sequence"/>
</dbReference>
<dbReference type="GO" id="GO:0006397">
    <property type="term" value="P:mRNA processing"/>
    <property type="evidence" value="ECO:0007669"/>
    <property type="project" value="UniProtKB-KW"/>
</dbReference>
<evidence type="ECO:0000313" key="11">
    <source>
        <dbReference type="EMBL" id="OLQ12472.1"/>
    </source>
</evidence>
<sequence>MVLLLEETLTVTILDLVQQAANYKQLKKGANEATKTLNRGTAELVILAADAEPLEPLVCEDKNVPYVFVKSKTALGRACGVSRPVISCSITSKEGSQLNTQIQDLKDQIEMFEAWAVMWQETSETLPSRQAWFEFGGLVVDFPGSQFDELFAGYASPSCPEEMRISSKDTPWKHSASSGTAGFFIRRRESVENQAGTREGYSMEAFSIFRGGNGTACWCKCLCTGVRGLWSRGSESSCVNSLSACALRILHKMSFGKAMLRQKDHAMLPRRDRSVEASHGKVPPVPRAPRPNPKPNSAGALARDTWSRKYGVGDSHVVIPSELRRPRTESPFARVNALTRERESVENQALEIGPPRRTEGRICEEKPDFKRGHILGKEVSSFKGIHWSKVSNFEANEREPTAARRALLLREMKDAPQVLEWLPQKVPLNAYAQVLPHDVNYVERDHSRRNVLAREAAKDDEQHLEALQREAGAGYGRRNVLSREVAKDADTLNMPQPSGTEAGGSVPVFHRRGSLKQVPGIGGPSRRNNKNPKKKKKDERPLDDPLAGLTSSLSNLLHPGLGNLAMAQDFAARRETLPENIGPSRDVQIKRPFLLGADRWCEGSTLGRLPLWAPRAMGVPDDANPMNRRLPAEVVTRKKQSTKKEEKEESSALQVDPKQVHGMKPEHRMKWLAKALQKCQEGKAEKTAIYDIMTHAKFSHDCSSKLGAKMYRLVRAHAVLFSQKQQKFLEGGDYPLHKLYKKAVKKGEVEEDEAGVTAERAEESSRKDASRSRDDARGPDIAALWDRLTALSPGERAARVAALDEATKEQLEEFLEARINGAQSNGSERDRGEEDERHRLCRHLLSPRFEELGSG</sequence>
<evidence type="ECO:0000256" key="6">
    <source>
        <dbReference type="ARBA" id="ARBA00023187"/>
    </source>
</evidence>
<dbReference type="FunFam" id="3.30.1330.30:FF:000002">
    <property type="entry name" value="NHP2-like protein 1 homolog"/>
    <property type="match status" value="1"/>
</dbReference>
<keyword evidence="5" id="KW-0694">RNA-binding</keyword>
<accession>A0A1Q9EYN1</accession>
<keyword evidence="4" id="KW-0747">Spliceosome</keyword>
<evidence type="ECO:0000256" key="5">
    <source>
        <dbReference type="ARBA" id="ARBA00022884"/>
    </source>
</evidence>
<feature type="region of interest" description="Disordered" evidence="9">
    <location>
        <begin position="487"/>
        <end position="551"/>
    </location>
</feature>
<gene>
    <name evidence="11" type="primary">nhp2l1</name>
    <name evidence="11" type="ORF">AK812_SmicGene3555</name>
</gene>
<evidence type="ECO:0000256" key="8">
    <source>
        <dbReference type="ARBA" id="ARBA00023274"/>
    </source>
</evidence>
<comment type="subcellular location">
    <subcellularLocation>
        <location evidence="1">Nucleus</location>
        <location evidence="1">Nucleolus</location>
    </subcellularLocation>
</comment>
<dbReference type="EMBL" id="LSRX01000042">
    <property type="protein sequence ID" value="OLQ12472.1"/>
    <property type="molecule type" value="Genomic_DNA"/>
</dbReference>
<feature type="region of interest" description="Disordered" evidence="9">
    <location>
        <begin position="816"/>
        <end position="839"/>
    </location>
</feature>
<keyword evidence="7" id="KW-0539">Nucleus</keyword>
<dbReference type="SUPFAM" id="SSF55315">
    <property type="entry name" value="L30e-like"/>
    <property type="match status" value="1"/>
</dbReference>
<keyword evidence="12" id="KW-1185">Reference proteome</keyword>
<keyword evidence="8" id="KW-0687">Ribonucleoprotein</keyword>
<dbReference type="OrthoDB" id="1924699at2759"/>
<dbReference type="InterPro" id="IPR029064">
    <property type="entry name" value="Ribosomal_eL30-like_sf"/>
</dbReference>
<evidence type="ECO:0000256" key="1">
    <source>
        <dbReference type="ARBA" id="ARBA00004604"/>
    </source>
</evidence>
<feature type="region of interest" description="Disordered" evidence="9">
    <location>
        <begin position="747"/>
        <end position="776"/>
    </location>
</feature>
<feature type="compositionally biased region" description="Basic and acidic residues" evidence="9">
    <location>
        <begin position="268"/>
        <end position="279"/>
    </location>
</feature>
<dbReference type="PROSITE" id="PS01082">
    <property type="entry name" value="RIBOSOMAL_L7AE"/>
    <property type="match status" value="1"/>
</dbReference>
<feature type="compositionally biased region" description="Basic and acidic residues" evidence="9">
    <location>
        <begin position="827"/>
        <end position="838"/>
    </location>
</feature>
<feature type="region of interest" description="Disordered" evidence="9">
    <location>
        <begin position="268"/>
        <end position="300"/>
    </location>
</feature>
<dbReference type="GO" id="GO:0003723">
    <property type="term" value="F:RNA binding"/>
    <property type="evidence" value="ECO:0007669"/>
    <property type="project" value="UniProtKB-KW"/>
</dbReference>
<dbReference type="PANTHER" id="PTHR23105">
    <property type="entry name" value="RIBOSOMAL PROTEIN L7AE FAMILY MEMBER"/>
    <property type="match status" value="1"/>
</dbReference>
<keyword evidence="6" id="KW-0508">mRNA splicing</keyword>
<organism evidence="11 12">
    <name type="scientific">Symbiodinium microadriaticum</name>
    <name type="common">Dinoflagellate</name>
    <name type="synonym">Zooxanthella microadriatica</name>
    <dbReference type="NCBI Taxonomy" id="2951"/>
    <lineage>
        <taxon>Eukaryota</taxon>
        <taxon>Sar</taxon>
        <taxon>Alveolata</taxon>
        <taxon>Dinophyceae</taxon>
        <taxon>Suessiales</taxon>
        <taxon>Symbiodiniaceae</taxon>
        <taxon>Symbiodinium</taxon>
    </lineage>
</organism>
<dbReference type="PRINTS" id="PR00881">
    <property type="entry name" value="L7ARS6FAMILY"/>
</dbReference>
<feature type="domain" description="Ribosomal protein eL8/eL30/eS12/Gadd45" evidence="10">
    <location>
        <begin position="14"/>
        <end position="97"/>
    </location>
</feature>
<dbReference type="AlphaFoldDB" id="A0A1Q9EYN1"/>
<feature type="region of interest" description="Disordered" evidence="9">
    <location>
        <begin position="635"/>
        <end position="664"/>
    </location>
</feature>
<feature type="compositionally biased region" description="Basic and acidic residues" evidence="9">
    <location>
        <begin position="759"/>
        <end position="776"/>
    </location>
</feature>
<comment type="similarity">
    <text evidence="2">Belongs to the eukaryotic ribosomal protein eL8 family.</text>
</comment>
<evidence type="ECO:0000256" key="7">
    <source>
        <dbReference type="ARBA" id="ARBA00023242"/>
    </source>
</evidence>
<evidence type="ECO:0000259" key="10">
    <source>
        <dbReference type="Pfam" id="PF01248"/>
    </source>
</evidence>
<dbReference type="GO" id="GO:0008380">
    <property type="term" value="P:RNA splicing"/>
    <property type="evidence" value="ECO:0007669"/>
    <property type="project" value="UniProtKB-KW"/>
</dbReference>
<evidence type="ECO:0000256" key="4">
    <source>
        <dbReference type="ARBA" id="ARBA00022728"/>
    </source>
</evidence>
<dbReference type="InterPro" id="IPR002415">
    <property type="entry name" value="H/ACA_rnp_Nhp2-like"/>
</dbReference>
<evidence type="ECO:0000256" key="2">
    <source>
        <dbReference type="ARBA" id="ARBA00007337"/>
    </source>
</evidence>
<feature type="compositionally biased region" description="Pro residues" evidence="9">
    <location>
        <begin position="283"/>
        <end position="294"/>
    </location>
</feature>
<dbReference type="InterPro" id="IPR004038">
    <property type="entry name" value="Ribosomal_eL8/eL30/eS12/Gad45"/>
</dbReference>
<dbReference type="InterPro" id="IPR050257">
    <property type="entry name" value="eL8/uL1-like"/>
</dbReference>
<comment type="caution">
    <text evidence="11">The sequence shown here is derived from an EMBL/GenBank/DDBJ whole genome shotgun (WGS) entry which is preliminary data.</text>
</comment>
<dbReference type="InterPro" id="IPR004037">
    <property type="entry name" value="Ribosomal_eL8-like_CS"/>
</dbReference>
<evidence type="ECO:0000313" key="12">
    <source>
        <dbReference type="Proteomes" id="UP000186817"/>
    </source>
</evidence>
<keyword evidence="3" id="KW-0507">mRNA processing</keyword>
<dbReference type="Pfam" id="PF01248">
    <property type="entry name" value="Ribosomal_L7Ae"/>
    <property type="match status" value="1"/>
</dbReference>
<protein>
    <submittedName>
        <fullName evidence="11">NHP2-like protein 1</fullName>
    </submittedName>
</protein>
<name>A0A1Q9EYN1_SYMMI</name>
<evidence type="ECO:0000256" key="3">
    <source>
        <dbReference type="ARBA" id="ARBA00022664"/>
    </source>
</evidence>
<feature type="compositionally biased region" description="Basic residues" evidence="9">
    <location>
        <begin position="527"/>
        <end position="537"/>
    </location>
</feature>
<evidence type="ECO:0000256" key="9">
    <source>
        <dbReference type="SAM" id="MobiDB-lite"/>
    </source>
</evidence>